<evidence type="ECO:0000313" key="2">
    <source>
        <dbReference type="EMBL" id="JAA80994.1"/>
    </source>
</evidence>
<name>S4NVD7_9NEOP</name>
<keyword evidence="1" id="KW-1133">Transmembrane helix</keyword>
<proteinExistence type="predicted"/>
<accession>S4NVD7</accession>
<protein>
    <submittedName>
        <fullName evidence="2">Uncharacterized protein</fullName>
    </submittedName>
</protein>
<reference evidence="2" key="1">
    <citation type="journal article" date="2013" name="BMC Genomics">
        <title>Unscrambling butterfly oogenesis.</title>
        <authorList>
            <person name="Carter J.M."/>
            <person name="Baker S.C."/>
            <person name="Pink R."/>
            <person name="Carter D.R."/>
            <person name="Collins A."/>
            <person name="Tomlin J."/>
            <person name="Gibbs M."/>
            <person name="Breuker C.J."/>
        </authorList>
    </citation>
    <scope>NUCLEOTIDE SEQUENCE</scope>
    <source>
        <tissue evidence="2">Ovary</tissue>
    </source>
</reference>
<reference evidence="2" key="2">
    <citation type="submission" date="2013-05" db="EMBL/GenBank/DDBJ databases">
        <authorList>
            <person name="Carter J.-M."/>
            <person name="Baker S.C."/>
            <person name="Pink R."/>
            <person name="Carter D.R.F."/>
            <person name="Collins A."/>
            <person name="Tomlin J."/>
            <person name="Gibbs M."/>
            <person name="Breuker C.J."/>
        </authorList>
    </citation>
    <scope>NUCLEOTIDE SEQUENCE</scope>
    <source>
        <tissue evidence="2">Ovary</tissue>
    </source>
</reference>
<feature type="transmembrane region" description="Helical" evidence="1">
    <location>
        <begin position="51"/>
        <end position="68"/>
    </location>
</feature>
<dbReference type="AlphaFoldDB" id="S4NVD7"/>
<evidence type="ECO:0000256" key="1">
    <source>
        <dbReference type="SAM" id="Phobius"/>
    </source>
</evidence>
<sequence>MVMCGKVQAVGKVWILHRRYCNLILKGILSLTLTKKINTDRQKERNPRKFIYFRLFYYRSGILIHFVLSQQTEPSK</sequence>
<dbReference type="EMBL" id="GAIX01011566">
    <property type="protein sequence ID" value="JAA80994.1"/>
    <property type="molecule type" value="Transcribed_RNA"/>
</dbReference>
<keyword evidence="1" id="KW-0812">Transmembrane</keyword>
<organism evidence="2">
    <name type="scientific">Pararge aegeria</name>
    <name type="common">speckled wood butterfly</name>
    <dbReference type="NCBI Taxonomy" id="116150"/>
    <lineage>
        <taxon>Eukaryota</taxon>
        <taxon>Metazoa</taxon>
        <taxon>Ecdysozoa</taxon>
        <taxon>Arthropoda</taxon>
        <taxon>Hexapoda</taxon>
        <taxon>Insecta</taxon>
        <taxon>Pterygota</taxon>
        <taxon>Neoptera</taxon>
        <taxon>Endopterygota</taxon>
        <taxon>Lepidoptera</taxon>
        <taxon>Glossata</taxon>
        <taxon>Ditrysia</taxon>
        <taxon>Papilionoidea</taxon>
        <taxon>Nymphalidae</taxon>
        <taxon>Satyrinae</taxon>
        <taxon>Satyrini</taxon>
        <taxon>Parargina</taxon>
        <taxon>Pararge</taxon>
    </lineage>
</organism>
<keyword evidence="1" id="KW-0472">Membrane</keyword>